<sequence length="88" mass="9427">PCPTDPDKLAKDPRKDGLCKVDPCKSITSTTPIETCPCPTEAASLEKDPRKDGLCKDQPKEQTMKVIPSIMGVILASIVLPALVVLLL</sequence>
<accession>A0A5J4TDQ1</accession>
<keyword evidence="1" id="KW-1133">Transmembrane helix</keyword>
<name>A0A5J4TDQ1_9EUKA</name>
<dbReference type="Proteomes" id="UP000324800">
    <property type="component" value="Unassembled WGS sequence"/>
</dbReference>
<proteinExistence type="predicted"/>
<feature type="non-terminal residue" evidence="2">
    <location>
        <position position="1"/>
    </location>
</feature>
<dbReference type="EMBL" id="SNRW01033866">
    <property type="protein sequence ID" value="KAA6355893.1"/>
    <property type="molecule type" value="Genomic_DNA"/>
</dbReference>
<protein>
    <submittedName>
        <fullName evidence="2">Uncharacterized protein</fullName>
    </submittedName>
</protein>
<evidence type="ECO:0000256" key="1">
    <source>
        <dbReference type="SAM" id="Phobius"/>
    </source>
</evidence>
<evidence type="ECO:0000313" key="2">
    <source>
        <dbReference type="EMBL" id="KAA6355893.1"/>
    </source>
</evidence>
<keyword evidence="1" id="KW-0472">Membrane</keyword>
<gene>
    <name evidence="2" type="ORF">EZS28_048580</name>
</gene>
<dbReference type="AlphaFoldDB" id="A0A5J4TDQ1"/>
<organism evidence="2 3">
    <name type="scientific">Streblomastix strix</name>
    <dbReference type="NCBI Taxonomy" id="222440"/>
    <lineage>
        <taxon>Eukaryota</taxon>
        <taxon>Metamonada</taxon>
        <taxon>Preaxostyla</taxon>
        <taxon>Oxymonadida</taxon>
        <taxon>Streblomastigidae</taxon>
        <taxon>Streblomastix</taxon>
    </lineage>
</organism>
<reference evidence="2 3" key="1">
    <citation type="submission" date="2019-03" db="EMBL/GenBank/DDBJ databases">
        <title>Single cell metagenomics reveals metabolic interactions within the superorganism composed of flagellate Streblomastix strix and complex community of Bacteroidetes bacteria on its surface.</title>
        <authorList>
            <person name="Treitli S.C."/>
            <person name="Kolisko M."/>
            <person name="Husnik F."/>
            <person name="Keeling P."/>
            <person name="Hampl V."/>
        </authorList>
    </citation>
    <scope>NUCLEOTIDE SEQUENCE [LARGE SCALE GENOMIC DNA]</scope>
    <source>
        <strain evidence="2">ST1C</strain>
    </source>
</reference>
<evidence type="ECO:0000313" key="3">
    <source>
        <dbReference type="Proteomes" id="UP000324800"/>
    </source>
</evidence>
<comment type="caution">
    <text evidence="2">The sequence shown here is derived from an EMBL/GenBank/DDBJ whole genome shotgun (WGS) entry which is preliminary data.</text>
</comment>
<keyword evidence="1" id="KW-0812">Transmembrane</keyword>
<feature type="transmembrane region" description="Helical" evidence="1">
    <location>
        <begin position="66"/>
        <end position="87"/>
    </location>
</feature>